<keyword evidence="2" id="KW-1185">Reference proteome</keyword>
<reference evidence="2" key="1">
    <citation type="journal article" date="2015" name="Nat. Genet.">
        <title>The genome and transcriptome of the zoonotic hookworm Ancylostoma ceylanicum identify infection-specific gene families.</title>
        <authorList>
            <person name="Schwarz E.M."/>
            <person name="Hu Y."/>
            <person name="Antoshechkin I."/>
            <person name="Miller M.M."/>
            <person name="Sternberg P.W."/>
            <person name="Aroian R.V."/>
        </authorList>
    </citation>
    <scope>NUCLEOTIDE SEQUENCE</scope>
    <source>
        <strain evidence="2">HY135</strain>
    </source>
</reference>
<organism evidence="1 2">
    <name type="scientific">Ancylostoma ceylanicum</name>
    <dbReference type="NCBI Taxonomy" id="53326"/>
    <lineage>
        <taxon>Eukaryota</taxon>
        <taxon>Metazoa</taxon>
        <taxon>Ecdysozoa</taxon>
        <taxon>Nematoda</taxon>
        <taxon>Chromadorea</taxon>
        <taxon>Rhabditida</taxon>
        <taxon>Rhabditina</taxon>
        <taxon>Rhabditomorpha</taxon>
        <taxon>Strongyloidea</taxon>
        <taxon>Ancylostomatidae</taxon>
        <taxon>Ancylostomatinae</taxon>
        <taxon>Ancylostoma</taxon>
    </lineage>
</organism>
<dbReference type="Proteomes" id="UP000024635">
    <property type="component" value="Unassembled WGS sequence"/>
</dbReference>
<accession>A0A016W5J0</accession>
<evidence type="ECO:0000313" key="2">
    <source>
        <dbReference type="Proteomes" id="UP000024635"/>
    </source>
</evidence>
<name>A0A016W5J0_9BILA</name>
<dbReference type="AlphaFoldDB" id="A0A016W5J0"/>
<proteinExistence type="predicted"/>
<sequence length="133" mass="14345">MYMISNKTVEIPVFEGPLNDHPGANEFLGKDDVISLIAHVFSLPKTAPQPRHAREKARGSLCTGVPDCECSLYNTFNLSHTFVCILLILYLLLYDCTGTTVGPGRVDGPTKLVSGTSTLSWFAALGGRCSSLP</sequence>
<gene>
    <name evidence="1" type="primary">Acey_s0001.g340</name>
    <name evidence="1" type="ORF">Y032_0001g340</name>
</gene>
<evidence type="ECO:0000313" key="1">
    <source>
        <dbReference type="EMBL" id="EYC34293.1"/>
    </source>
</evidence>
<comment type="caution">
    <text evidence="1">The sequence shown here is derived from an EMBL/GenBank/DDBJ whole genome shotgun (WGS) entry which is preliminary data.</text>
</comment>
<dbReference type="EMBL" id="JARK01001337">
    <property type="protein sequence ID" value="EYC34293.1"/>
    <property type="molecule type" value="Genomic_DNA"/>
</dbReference>
<protein>
    <submittedName>
        <fullName evidence="1">Uncharacterized protein</fullName>
    </submittedName>
</protein>